<dbReference type="PANTHER" id="PTHR31650">
    <property type="entry name" value="O-ACYLTRANSFERASE (WSD1-LIKE) FAMILY PROTEIN"/>
    <property type="match status" value="1"/>
</dbReference>
<evidence type="ECO:0000259" key="13">
    <source>
        <dbReference type="Pfam" id="PF06974"/>
    </source>
</evidence>
<gene>
    <name evidence="14" type="ORF">GSMUA_218730.1</name>
</gene>
<dbReference type="InterPro" id="IPR009721">
    <property type="entry name" value="O-acyltransferase_WSD1_C"/>
</dbReference>
<sequence length="557" mass="61015">MPSIGDDGAVQGTSQKSTSFVAKQISLSLSTRDPNPPKQQPHEKVAMEPESTPQLSLKISRSNSSSCCQSGRAEEKEGDQVEEPVSPAGLVFRQEHTNCYIIAILGFGKPLDVAIIKAGLEATLARHPRFSSVQQVSDDDREGTTLRWKPTKVDVDDHVVVPDLHPESSSSDTASPDQLVEDYVASLTTVPMNFSRPLWELHLLNIPTSEAAAVAVFRIHHSLGDGASLISLLLACTRRTADPASLPTLPESRPPPPPPPTSASPLALLLYIWTVLVVSWNTLVDFVVLVATSIWLKDTPTALKGGEGVEFRSKRVVHRTVSLDDVKDIKNSMHCTVNDVLVGVTSAGISRYLHRRHGETNDGKKQQLLKASTRLRSAMIINMRPKLEIHDLAEMMAGKNCGIKWGNLISYVILPFPIAMYEDPLDYVRKGKAAVDRKKNSLQAVLAYRCATFLIKMFGVKGGAAMTYGLISNTTFSYSNVVGPVDEISFYGHPILYLAPSVYGHPHALTLHYQSYMNTMKIVVAVDESTIPYPHQLLDDLAESLKVIKEAIPTKKS</sequence>
<dbReference type="GO" id="GO:0019432">
    <property type="term" value="P:triglyceride biosynthetic process"/>
    <property type="evidence" value="ECO:0007669"/>
    <property type="project" value="UniProtKB-UniPathway"/>
</dbReference>
<evidence type="ECO:0000256" key="4">
    <source>
        <dbReference type="ARBA" id="ARBA00005189"/>
    </source>
</evidence>
<evidence type="ECO:0000256" key="2">
    <source>
        <dbReference type="ARBA" id="ARBA00004586"/>
    </source>
</evidence>
<evidence type="ECO:0000256" key="6">
    <source>
        <dbReference type="ARBA" id="ARBA00022824"/>
    </source>
</evidence>
<feature type="domain" description="O-acyltransferase WSD1-like N-terminal" evidence="12">
    <location>
        <begin position="135"/>
        <end position="340"/>
    </location>
</feature>
<dbReference type="GO" id="GO:0005789">
    <property type="term" value="C:endoplasmic reticulum membrane"/>
    <property type="evidence" value="ECO:0007669"/>
    <property type="project" value="UniProtKB-SubCell"/>
</dbReference>
<dbReference type="GO" id="GO:0047196">
    <property type="term" value="F:long-chain-alcohol O-fatty-acyltransferase activity"/>
    <property type="evidence" value="ECO:0007669"/>
    <property type="project" value="UniProtKB-EC"/>
</dbReference>
<evidence type="ECO:0000259" key="12">
    <source>
        <dbReference type="Pfam" id="PF03007"/>
    </source>
</evidence>
<dbReference type="GO" id="GO:0004144">
    <property type="term" value="F:diacylglycerol O-acyltransferase activity"/>
    <property type="evidence" value="ECO:0007669"/>
    <property type="project" value="UniProtKB-EC"/>
</dbReference>
<dbReference type="Gene3D" id="3.30.559.10">
    <property type="entry name" value="Chloramphenicol acetyltransferase-like domain"/>
    <property type="match status" value="1"/>
</dbReference>
<feature type="compositionally biased region" description="Polar residues" evidence="11">
    <location>
        <begin position="23"/>
        <end position="33"/>
    </location>
</feature>
<dbReference type="InterPro" id="IPR004255">
    <property type="entry name" value="O-acyltransferase_WSD1_N"/>
</dbReference>
<keyword evidence="6" id="KW-0256">Endoplasmic reticulum</keyword>
<comment type="pathway">
    <text evidence="4">Lipid metabolism.</text>
</comment>
<accession>A0A8D6ZP62</accession>
<evidence type="ECO:0000256" key="9">
    <source>
        <dbReference type="ARBA" id="ARBA00047604"/>
    </source>
</evidence>
<comment type="pathway">
    <text evidence="3">Glycerolipid metabolism; triacylglycerol biosynthesis.</text>
</comment>
<dbReference type="InterPro" id="IPR023213">
    <property type="entry name" value="CAT-like_dom_sf"/>
</dbReference>
<evidence type="ECO:0000256" key="3">
    <source>
        <dbReference type="ARBA" id="ARBA00004771"/>
    </source>
</evidence>
<evidence type="ECO:0000256" key="1">
    <source>
        <dbReference type="ARBA" id="ARBA00004162"/>
    </source>
</evidence>
<evidence type="ECO:0000313" key="14">
    <source>
        <dbReference type="EMBL" id="CAG1833768.1"/>
    </source>
</evidence>
<comment type="similarity">
    <text evidence="8">In the N-terminal section; belongs to the long-chain O-acyltransferase family.</text>
</comment>
<dbReference type="EMBL" id="HG996474">
    <property type="protein sequence ID" value="CAG1833768.1"/>
    <property type="molecule type" value="Genomic_DNA"/>
</dbReference>
<dbReference type="Pfam" id="PF06974">
    <property type="entry name" value="WS_DGAT_C"/>
    <property type="match status" value="1"/>
</dbReference>
<evidence type="ECO:0000256" key="10">
    <source>
        <dbReference type="ARBA" id="ARBA00048109"/>
    </source>
</evidence>
<name>A0A8D6ZP62_MUSAM</name>
<proteinExistence type="inferred from homology"/>
<comment type="catalytic activity">
    <reaction evidence="9">
        <text>a long chain fatty alcohol + a fatty acyl-CoA = a long-chain alcohol wax ester + CoA</text>
        <dbReference type="Rhea" id="RHEA:38443"/>
        <dbReference type="ChEBI" id="CHEBI:17135"/>
        <dbReference type="ChEBI" id="CHEBI:57287"/>
        <dbReference type="ChEBI" id="CHEBI:77636"/>
        <dbReference type="ChEBI" id="CHEBI:235323"/>
        <dbReference type="EC" id="2.3.1.75"/>
    </reaction>
</comment>
<comment type="subcellular location">
    <subcellularLocation>
        <location evidence="1">Cell membrane</location>
        <topology evidence="1">Single-pass membrane protein</topology>
    </subcellularLocation>
    <subcellularLocation>
        <location evidence="2">Endoplasmic reticulum membrane</location>
    </subcellularLocation>
</comment>
<evidence type="ECO:0000256" key="5">
    <source>
        <dbReference type="ARBA" id="ARBA00022679"/>
    </source>
</evidence>
<keyword evidence="5" id="KW-0808">Transferase</keyword>
<dbReference type="Pfam" id="PF03007">
    <property type="entry name" value="WS_DGAT_cat"/>
    <property type="match status" value="1"/>
</dbReference>
<feature type="domain" description="O-acyltransferase WSD1 C-terminal" evidence="13">
    <location>
        <begin position="405"/>
        <end position="549"/>
    </location>
</feature>
<feature type="compositionally biased region" description="Low complexity" evidence="11">
    <location>
        <begin position="54"/>
        <end position="70"/>
    </location>
</feature>
<dbReference type="SUPFAM" id="SSF52777">
    <property type="entry name" value="CoA-dependent acyltransferases"/>
    <property type="match status" value="1"/>
</dbReference>
<dbReference type="InterPro" id="IPR045034">
    <property type="entry name" value="O-acyltransferase_WSD1-like"/>
</dbReference>
<dbReference type="PANTHER" id="PTHR31650:SF1">
    <property type="entry name" value="WAX ESTER SYNTHASE_DIACYLGLYCEROL ACYLTRANSFERASE 4-RELATED"/>
    <property type="match status" value="1"/>
</dbReference>
<reference evidence="14" key="1">
    <citation type="submission" date="2021-03" db="EMBL/GenBank/DDBJ databases">
        <authorList>
            <consortium name="Genoscope - CEA"/>
            <person name="William W."/>
        </authorList>
    </citation>
    <scope>NUCLEOTIDE SEQUENCE</scope>
    <source>
        <strain evidence="14">Doubled-haploid Pahang</strain>
    </source>
</reference>
<comment type="catalytic activity">
    <reaction evidence="10">
        <text>an acyl-CoA + a 1,2-diacyl-sn-glycerol = a triacyl-sn-glycerol + CoA</text>
        <dbReference type="Rhea" id="RHEA:10868"/>
        <dbReference type="ChEBI" id="CHEBI:17815"/>
        <dbReference type="ChEBI" id="CHEBI:57287"/>
        <dbReference type="ChEBI" id="CHEBI:58342"/>
        <dbReference type="ChEBI" id="CHEBI:64615"/>
        <dbReference type="EC" id="2.3.1.20"/>
    </reaction>
</comment>
<dbReference type="GO" id="GO:0005886">
    <property type="term" value="C:plasma membrane"/>
    <property type="evidence" value="ECO:0007669"/>
    <property type="project" value="UniProtKB-SubCell"/>
</dbReference>
<organism evidence="14">
    <name type="scientific">Musa acuminata subsp. malaccensis</name>
    <name type="common">Wild banana</name>
    <name type="synonym">Musa malaccensis</name>
    <dbReference type="NCBI Taxonomy" id="214687"/>
    <lineage>
        <taxon>Eukaryota</taxon>
        <taxon>Viridiplantae</taxon>
        <taxon>Streptophyta</taxon>
        <taxon>Embryophyta</taxon>
        <taxon>Tracheophyta</taxon>
        <taxon>Spermatophyta</taxon>
        <taxon>Magnoliopsida</taxon>
        <taxon>Liliopsida</taxon>
        <taxon>Zingiberales</taxon>
        <taxon>Musaceae</taxon>
        <taxon>Musa</taxon>
    </lineage>
</organism>
<dbReference type="UniPathway" id="UPA00282"/>
<protein>
    <submittedName>
        <fullName evidence="14">(wild Malaysian banana) hypothetical protein</fullName>
    </submittedName>
</protein>
<dbReference type="AlphaFoldDB" id="A0A8D6ZP62"/>
<evidence type="ECO:0000256" key="11">
    <source>
        <dbReference type="SAM" id="MobiDB-lite"/>
    </source>
</evidence>
<feature type="region of interest" description="Disordered" evidence="11">
    <location>
        <begin position="23"/>
        <end position="83"/>
    </location>
</feature>
<evidence type="ECO:0000256" key="7">
    <source>
        <dbReference type="ARBA" id="ARBA00023315"/>
    </source>
</evidence>
<evidence type="ECO:0000256" key="8">
    <source>
        <dbReference type="ARBA" id="ARBA00024360"/>
    </source>
</evidence>
<keyword evidence="7" id="KW-0012">Acyltransferase</keyword>